<evidence type="ECO:0000313" key="9">
    <source>
        <dbReference type="Proteomes" id="UP000298663"/>
    </source>
</evidence>
<comment type="caution">
    <text evidence="8">The sequence shown here is derived from an EMBL/GenBank/DDBJ whole genome shotgun (WGS) entry which is preliminary data.</text>
</comment>
<reference evidence="8 9" key="1">
    <citation type="journal article" date="2015" name="Genome Biol.">
        <title>Comparative genomics of Steinernema reveals deeply conserved gene regulatory networks.</title>
        <authorList>
            <person name="Dillman A.R."/>
            <person name="Macchietto M."/>
            <person name="Porter C.F."/>
            <person name="Rogers A."/>
            <person name="Williams B."/>
            <person name="Antoshechkin I."/>
            <person name="Lee M.M."/>
            <person name="Goodwin Z."/>
            <person name="Lu X."/>
            <person name="Lewis E.E."/>
            <person name="Goodrich-Blair H."/>
            <person name="Stock S.P."/>
            <person name="Adams B.J."/>
            <person name="Sternberg P.W."/>
            <person name="Mortazavi A."/>
        </authorList>
    </citation>
    <scope>NUCLEOTIDE SEQUENCE [LARGE SCALE GENOMIC DNA]</scope>
    <source>
        <strain evidence="8 9">ALL</strain>
    </source>
</reference>
<evidence type="ECO:0000256" key="6">
    <source>
        <dbReference type="ARBA" id="ARBA00023306"/>
    </source>
</evidence>
<dbReference type="GO" id="GO:0072686">
    <property type="term" value="C:mitotic spindle"/>
    <property type="evidence" value="ECO:0007669"/>
    <property type="project" value="TreeGrafter"/>
</dbReference>
<dbReference type="GO" id="GO:0051301">
    <property type="term" value="P:cell division"/>
    <property type="evidence" value="ECO:0007669"/>
    <property type="project" value="UniProtKB-KW"/>
</dbReference>
<evidence type="ECO:0000256" key="1">
    <source>
        <dbReference type="ARBA" id="ARBA00004123"/>
    </source>
</evidence>
<dbReference type="AlphaFoldDB" id="A0A4U5NZF6"/>
<dbReference type="GO" id="GO:0051315">
    <property type="term" value="P:attachment of mitotic spindle microtubules to kinetochore"/>
    <property type="evidence" value="ECO:0007669"/>
    <property type="project" value="TreeGrafter"/>
</dbReference>
<evidence type="ECO:0000256" key="3">
    <source>
        <dbReference type="ARBA" id="ARBA00022618"/>
    </source>
</evidence>
<evidence type="ECO:0000256" key="5">
    <source>
        <dbReference type="ARBA" id="ARBA00023242"/>
    </source>
</evidence>
<dbReference type="GO" id="GO:0007094">
    <property type="term" value="P:mitotic spindle assembly checkpoint signaling"/>
    <property type="evidence" value="ECO:0007669"/>
    <property type="project" value="InterPro"/>
</dbReference>
<keyword evidence="5" id="KW-0539">Nucleus</keyword>
<sequence>MILRLREESNDWKNKFEHAKQQLLVANDKVVKALQAQQEHVKVITKLQKVSAHNKALAAKLDGTVVIRDKLKKEVRDLREQIRKLQPAETDAGDTTKIIHFSNNPFTVAQEELQRKEAMKRARAQSESDDVPAKRRCEDEEEIQELKTRLARAHENITEASKEYTEVAQRYRRWCQNITGYQIKMRDQEHCDVASIYDPTNRSRSRQDFVCVADEERLVDDLDSQTLMTDLAADQAQARRRVRTYECCVCQTSDRHLSCLEWLHVLLNPWLNPENGAYELLDSDYIARWSEHMESYLDCGHSIPAFLAAVTLELEQDALNNQTDA</sequence>
<keyword evidence="6" id="KW-0131">Cell cycle</keyword>
<gene>
    <name evidence="8" type="ORF">L596_013187</name>
</gene>
<feature type="coiled-coil region" evidence="7">
    <location>
        <begin position="143"/>
        <end position="170"/>
    </location>
</feature>
<protein>
    <submittedName>
        <fullName evidence="8">Uncharacterized protein</fullName>
    </submittedName>
</protein>
<keyword evidence="7" id="KW-0175">Coiled coil</keyword>
<proteinExistence type="inferred from homology"/>
<dbReference type="EMBL" id="AZBU02000003">
    <property type="protein sequence ID" value="TKR89026.1"/>
    <property type="molecule type" value="Genomic_DNA"/>
</dbReference>
<evidence type="ECO:0000313" key="8">
    <source>
        <dbReference type="EMBL" id="TKR89026.1"/>
    </source>
</evidence>
<dbReference type="PANTHER" id="PTHR23168:SF0">
    <property type="entry name" value="MITOTIC SPINDLE ASSEMBLY CHECKPOINT PROTEIN MAD1"/>
    <property type="match status" value="1"/>
</dbReference>
<keyword evidence="9" id="KW-1185">Reference proteome</keyword>
<dbReference type="Gene3D" id="3.30.457.60">
    <property type="match status" value="1"/>
</dbReference>
<keyword evidence="4" id="KW-0498">Mitosis</keyword>
<evidence type="ECO:0000256" key="2">
    <source>
        <dbReference type="ARBA" id="ARBA00008029"/>
    </source>
</evidence>
<dbReference type="Proteomes" id="UP000298663">
    <property type="component" value="Unassembled WGS sequence"/>
</dbReference>
<comment type="subcellular location">
    <subcellularLocation>
        <location evidence="1">Nucleus</location>
    </subcellularLocation>
</comment>
<dbReference type="STRING" id="34508.A0A4U5NZF6"/>
<accession>A0A4U5NZF6</accession>
<keyword evidence="3" id="KW-0132">Cell division</keyword>
<dbReference type="InterPro" id="IPR008672">
    <property type="entry name" value="Mad1"/>
</dbReference>
<evidence type="ECO:0000256" key="4">
    <source>
        <dbReference type="ARBA" id="ARBA00022776"/>
    </source>
</evidence>
<comment type="similarity">
    <text evidence="2">Belongs to the MAD1 family.</text>
</comment>
<organism evidence="8 9">
    <name type="scientific">Steinernema carpocapsae</name>
    <name type="common">Entomopathogenic nematode</name>
    <dbReference type="NCBI Taxonomy" id="34508"/>
    <lineage>
        <taxon>Eukaryota</taxon>
        <taxon>Metazoa</taxon>
        <taxon>Ecdysozoa</taxon>
        <taxon>Nematoda</taxon>
        <taxon>Chromadorea</taxon>
        <taxon>Rhabditida</taxon>
        <taxon>Tylenchina</taxon>
        <taxon>Panagrolaimomorpha</taxon>
        <taxon>Strongyloidoidea</taxon>
        <taxon>Steinernematidae</taxon>
        <taxon>Steinernema</taxon>
    </lineage>
</organism>
<dbReference type="GO" id="GO:0005635">
    <property type="term" value="C:nuclear envelope"/>
    <property type="evidence" value="ECO:0007669"/>
    <property type="project" value="TreeGrafter"/>
</dbReference>
<reference evidence="8 9" key="2">
    <citation type="journal article" date="2019" name="G3 (Bethesda)">
        <title>Hybrid Assembly of the Genome of the Entomopathogenic Nematode Steinernema carpocapsae Identifies the X-Chromosome.</title>
        <authorList>
            <person name="Serra L."/>
            <person name="Macchietto M."/>
            <person name="Macias-Munoz A."/>
            <person name="McGill C.J."/>
            <person name="Rodriguez I.M."/>
            <person name="Rodriguez B."/>
            <person name="Murad R."/>
            <person name="Mortazavi A."/>
        </authorList>
    </citation>
    <scope>NUCLEOTIDE SEQUENCE [LARGE SCALE GENOMIC DNA]</scope>
    <source>
        <strain evidence="8 9">ALL</strain>
    </source>
</reference>
<dbReference type="GO" id="GO:0000776">
    <property type="term" value="C:kinetochore"/>
    <property type="evidence" value="ECO:0007669"/>
    <property type="project" value="TreeGrafter"/>
</dbReference>
<name>A0A4U5NZF6_STECR</name>
<dbReference type="PANTHER" id="PTHR23168">
    <property type="entry name" value="MITOTIC SPINDLE ASSEMBLY CHECKPOINT PROTEIN MAD1 MITOTIC ARREST DEFICIENT-LIKE PROTEIN 1"/>
    <property type="match status" value="1"/>
</dbReference>
<dbReference type="OrthoDB" id="331602at2759"/>
<evidence type="ECO:0000256" key="7">
    <source>
        <dbReference type="SAM" id="Coils"/>
    </source>
</evidence>